<evidence type="ECO:0000313" key="3">
    <source>
        <dbReference type="Proteomes" id="UP001295794"/>
    </source>
</evidence>
<gene>
    <name evidence="2" type="ORF">MYCIT1_LOCUS31234</name>
</gene>
<organism evidence="2 3">
    <name type="scientific">Mycena citricolor</name>
    <dbReference type="NCBI Taxonomy" id="2018698"/>
    <lineage>
        <taxon>Eukaryota</taxon>
        <taxon>Fungi</taxon>
        <taxon>Dikarya</taxon>
        <taxon>Basidiomycota</taxon>
        <taxon>Agaricomycotina</taxon>
        <taxon>Agaricomycetes</taxon>
        <taxon>Agaricomycetidae</taxon>
        <taxon>Agaricales</taxon>
        <taxon>Marasmiineae</taxon>
        <taxon>Mycenaceae</taxon>
        <taxon>Mycena</taxon>
    </lineage>
</organism>
<dbReference type="EMBL" id="CAVNYO010000440">
    <property type="protein sequence ID" value="CAK5280663.1"/>
    <property type="molecule type" value="Genomic_DNA"/>
</dbReference>
<protein>
    <submittedName>
        <fullName evidence="2">Uncharacterized protein</fullName>
    </submittedName>
</protein>
<feature type="region of interest" description="Disordered" evidence="1">
    <location>
        <begin position="109"/>
        <end position="133"/>
    </location>
</feature>
<reference evidence="2" key="1">
    <citation type="submission" date="2023-11" db="EMBL/GenBank/DDBJ databases">
        <authorList>
            <person name="De Vega J J."/>
            <person name="De Vega J J."/>
        </authorList>
    </citation>
    <scope>NUCLEOTIDE SEQUENCE</scope>
</reference>
<accession>A0AAD2HR95</accession>
<feature type="region of interest" description="Disordered" evidence="1">
    <location>
        <begin position="147"/>
        <end position="212"/>
    </location>
</feature>
<proteinExistence type="predicted"/>
<feature type="compositionally biased region" description="Basic and acidic residues" evidence="1">
    <location>
        <begin position="123"/>
        <end position="133"/>
    </location>
</feature>
<comment type="caution">
    <text evidence="2">The sequence shown here is derived from an EMBL/GenBank/DDBJ whole genome shotgun (WGS) entry which is preliminary data.</text>
</comment>
<sequence length="312" mass="34784">MPGVQASSSSKFSFKPKQKYHEFYPPAPNVFLATGIIIPVLKQTDYDASQCIHSAYLKATHQQRVDGWKRRVIRDSLDLRRFSWAELQEGEGVDDGECQCGEHSWRSQSACGEQPASSRRRGEKPGRHCDANRMIRYEVEDSALFFSTKTSSSPSSPSRRTSVSSFCSGQSTSSASSQHSSITSFNPSMDEKPAESEAEQSASPSMSSKASRNMSKRVAGAWKGFVTNFTDAFTVPDPMPGVDPLPMMRDTARRQLPAAFATLKQGEKRTRFLCPRRESTDALWPVFVSNHTSSCSHAIELYQDERETNELQ</sequence>
<keyword evidence="3" id="KW-1185">Reference proteome</keyword>
<evidence type="ECO:0000313" key="2">
    <source>
        <dbReference type="EMBL" id="CAK5280663.1"/>
    </source>
</evidence>
<feature type="compositionally biased region" description="Low complexity" evidence="1">
    <location>
        <begin position="199"/>
        <end position="211"/>
    </location>
</feature>
<dbReference type="AlphaFoldDB" id="A0AAD2HR95"/>
<feature type="compositionally biased region" description="Low complexity" evidence="1">
    <location>
        <begin position="147"/>
        <end position="184"/>
    </location>
</feature>
<name>A0AAD2HR95_9AGAR</name>
<dbReference type="Proteomes" id="UP001295794">
    <property type="component" value="Unassembled WGS sequence"/>
</dbReference>
<evidence type="ECO:0000256" key="1">
    <source>
        <dbReference type="SAM" id="MobiDB-lite"/>
    </source>
</evidence>